<dbReference type="Gene3D" id="3.40.50.150">
    <property type="entry name" value="Vaccinia Virus protein VP39"/>
    <property type="match status" value="1"/>
</dbReference>
<evidence type="ECO:0000256" key="2">
    <source>
        <dbReference type="ARBA" id="ARBA00022603"/>
    </source>
</evidence>
<name>A0ABX2IHB4_9RHOO</name>
<comment type="caution">
    <text evidence="6">The sequence shown here is derived from an EMBL/GenBank/DDBJ whole genome shotgun (WGS) entry which is preliminary data.</text>
</comment>
<dbReference type="Proteomes" id="UP000778523">
    <property type="component" value="Unassembled WGS sequence"/>
</dbReference>
<keyword evidence="3" id="KW-0808">Transferase</keyword>
<dbReference type="PROSITE" id="PS01184">
    <property type="entry name" value="UBIE_2"/>
    <property type="match status" value="1"/>
</dbReference>
<dbReference type="RefSeq" id="WP_170022527.1">
    <property type="nucleotide sequence ID" value="NZ_JABCSC020000003.1"/>
</dbReference>
<dbReference type="InterPro" id="IPR004033">
    <property type="entry name" value="UbiE/COQ5_MeTrFase"/>
</dbReference>
<keyword evidence="7" id="KW-1185">Reference proteome</keyword>
<dbReference type="SUPFAM" id="SSF53335">
    <property type="entry name" value="S-adenosyl-L-methionine-dependent methyltransferases"/>
    <property type="match status" value="1"/>
</dbReference>
<evidence type="ECO:0000256" key="5">
    <source>
        <dbReference type="ARBA" id="ARBA00022691"/>
    </source>
</evidence>
<dbReference type="EMBL" id="JABCSC020000003">
    <property type="protein sequence ID" value="NSL56206.1"/>
    <property type="molecule type" value="Genomic_DNA"/>
</dbReference>
<sequence>MSTDPKLTPAHAPHQPLTDYYANEDARAGFVREMFDSTAEDYDRMETILGLGTGPWYRGQALERAGLKAGMRVIDVGTGTGLVAKEAARIVGDGALVTGVDPSPGMMAQAKLPAGVQLVEGRAEAIPFPDGTADFLSMGYALRHISDLEVAFREFYRVMKPGAKLCLLEITRPESSWGRFFLKIYMKGIVPLLAFVVGRQKKGTCKLWRYYWDTIEACVPAAQVVATLEAAGFVNARRYIDTKGLPILAEYQATKPE</sequence>
<keyword evidence="1" id="KW-0474">Menaquinone biosynthesis</keyword>
<evidence type="ECO:0000256" key="4">
    <source>
        <dbReference type="ARBA" id="ARBA00022688"/>
    </source>
</evidence>
<keyword evidence="4" id="KW-0831">Ubiquinone biosynthesis</keyword>
<proteinExistence type="predicted"/>
<dbReference type="InterPro" id="IPR029063">
    <property type="entry name" value="SAM-dependent_MTases_sf"/>
</dbReference>
<keyword evidence="2 6" id="KW-0489">Methyltransferase</keyword>
<gene>
    <name evidence="6" type="ORF">HJ583_014290</name>
</gene>
<evidence type="ECO:0000313" key="6">
    <source>
        <dbReference type="EMBL" id="NSL56206.1"/>
    </source>
</evidence>
<dbReference type="Pfam" id="PF01209">
    <property type="entry name" value="Ubie_methyltran"/>
    <property type="match status" value="1"/>
</dbReference>
<evidence type="ECO:0000256" key="3">
    <source>
        <dbReference type="ARBA" id="ARBA00022679"/>
    </source>
</evidence>
<reference evidence="6 7" key="1">
    <citation type="submission" date="2020-06" db="EMBL/GenBank/DDBJ databases">
        <title>Draft genome of Uliginosibacterium sp. IMCC34675.</title>
        <authorList>
            <person name="Song J."/>
        </authorList>
    </citation>
    <scope>NUCLEOTIDE SEQUENCE [LARGE SCALE GENOMIC DNA]</scope>
    <source>
        <strain evidence="6 7">IMCC34675</strain>
    </source>
</reference>
<dbReference type="GO" id="GO:0032259">
    <property type="term" value="P:methylation"/>
    <property type="evidence" value="ECO:0007669"/>
    <property type="project" value="UniProtKB-KW"/>
</dbReference>
<evidence type="ECO:0000313" key="7">
    <source>
        <dbReference type="Proteomes" id="UP000778523"/>
    </source>
</evidence>
<dbReference type="CDD" id="cd02440">
    <property type="entry name" value="AdoMet_MTases"/>
    <property type="match status" value="1"/>
</dbReference>
<dbReference type="PROSITE" id="PS51608">
    <property type="entry name" value="SAM_MT_UBIE"/>
    <property type="match status" value="1"/>
</dbReference>
<keyword evidence="5" id="KW-0949">S-adenosyl-L-methionine</keyword>
<dbReference type="InterPro" id="IPR023576">
    <property type="entry name" value="UbiE/COQ5_MeTrFase_CS"/>
</dbReference>
<accession>A0ABX2IHB4</accession>
<organism evidence="6 7">
    <name type="scientific">Uliginosibacterium aquaticum</name>
    <dbReference type="NCBI Taxonomy" id="2731212"/>
    <lineage>
        <taxon>Bacteria</taxon>
        <taxon>Pseudomonadati</taxon>
        <taxon>Pseudomonadota</taxon>
        <taxon>Betaproteobacteria</taxon>
        <taxon>Rhodocyclales</taxon>
        <taxon>Zoogloeaceae</taxon>
        <taxon>Uliginosibacterium</taxon>
    </lineage>
</organism>
<dbReference type="GO" id="GO:0008168">
    <property type="term" value="F:methyltransferase activity"/>
    <property type="evidence" value="ECO:0007669"/>
    <property type="project" value="UniProtKB-KW"/>
</dbReference>
<evidence type="ECO:0000256" key="1">
    <source>
        <dbReference type="ARBA" id="ARBA00022428"/>
    </source>
</evidence>
<dbReference type="PANTHER" id="PTHR43591:SF24">
    <property type="entry name" value="2-METHOXY-6-POLYPRENYL-1,4-BENZOQUINOL METHYLASE, MITOCHONDRIAL"/>
    <property type="match status" value="1"/>
</dbReference>
<dbReference type="PANTHER" id="PTHR43591">
    <property type="entry name" value="METHYLTRANSFERASE"/>
    <property type="match status" value="1"/>
</dbReference>
<protein>
    <submittedName>
        <fullName evidence="6">Class I SAM-dependent methyltransferase</fullName>
    </submittedName>
</protein>